<evidence type="ECO:0000313" key="1">
    <source>
        <dbReference type="EMBL" id="RDY57882.1"/>
    </source>
</evidence>
<dbReference type="EMBL" id="QTJX01000006">
    <property type="protein sequence ID" value="RDY57882.1"/>
    <property type="molecule type" value="Genomic_DNA"/>
</dbReference>
<accession>A0A371JLJ2</accession>
<dbReference type="RefSeq" id="WP_116185727.1">
    <property type="nucleotide sequence ID" value="NZ_QTJX01000006.1"/>
</dbReference>
<keyword evidence="2" id="KW-1185">Reference proteome</keyword>
<dbReference type="Proteomes" id="UP000261828">
    <property type="component" value="Unassembled WGS sequence"/>
</dbReference>
<sequence length="62" mass="7374">MKIDFRTKKESNSIQEKDFLALLPADRFYRFLEMAERLKNFPVKESKVSKTENSFVIEIKTS</sequence>
<comment type="caution">
    <text evidence="1">The sequence shown here is derived from an EMBL/GenBank/DDBJ whole genome shotgun (WGS) entry which is preliminary data.</text>
</comment>
<gene>
    <name evidence="1" type="ORF">DX873_17175</name>
</gene>
<reference evidence="1 2" key="1">
    <citation type="submission" date="2018-08" db="EMBL/GenBank/DDBJ databases">
        <title>Muricauda nanhaiensis sp. nov., isolated from seawater of the South China Sea.</title>
        <authorList>
            <person name="Dang Y."/>
        </authorList>
    </citation>
    <scope>NUCLEOTIDE SEQUENCE [LARGE SCALE GENOMIC DNA]</scope>
    <source>
        <strain evidence="1 2">SM1704</strain>
    </source>
</reference>
<protein>
    <submittedName>
        <fullName evidence="1">Uncharacterized protein</fullName>
    </submittedName>
</protein>
<organism evidence="1 2">
    <name type="scientific">Flagellimonas nanhaiensis</name>
    <dbReference type="NCBI Taxonomy" id="2292706"/>
    <lineage>
        <taxon>Bacteria</taxon>
        <taxon>Pseudomonadati</taxon>
        <taxon>Bacteroidota</taxon>
        <taxon>Flavobacteriia</taxon>
        <taxon>Flavobacteriales</taxon>
        <taxon>Flavobacteriaceae</taxon>
        <taxon>Flagellimonas</taxon>
    </lineage>
</organism>
<name>A0A371JLJ2_9FLAO</name>
<evidence type="ECO:0000313" key="2">
    <source>
        <dbReference type="Proteomes" id="UP000261828"/>
    </source>
</evidence>
<proteinExistence type="predicted"/>
<dbReference type="AlphaFoldDB" id="A0A371JLJ2"/>
<dbReference type="OrthoDB" id="1375870at2"/>